<proteinExistence type="predicted"/>
<organism evidence="2 3">
    <name type="scientific">Prymnesium parvum</name>
    <name type="common">Toxic golden alga</name>
    <dbReference type="NCBI Taxonomy" id="97485"/>
    <lineage>
        <taxon>Eukaryota</taxon>
        <taxon>Haptista</taxon>
        <taxon>Haptophyta</taxon>
        <taxon>Prymnesiophyceae</taxon>
        <taxon>Prymnesiales</taxon>
        <taxon>Prymnesiaceae</taxon>
        <taxon>Prymnesium</taxon>
    </lineage>
</organism>
<protein>
    <recommendedName>
        <fullName evidence="1">DUF4116 domain-containing protein</fullName>
    </recommendedName>
</protein>
<feature type="domain" description="DUF4116" evidence="1">
    <location>
        <begin position="334"/>
        <end position="381"/>
    </location>
</feature>
<evidence type="ECO:0000313" key="2">
    <source>
        <dbReference type="EMBL" id="KAL1498527.1"/>
    </source>
</evidence>
<reference evidence="2 3" key="1">
    <citation type="journal article" date="2024" name="Science">
        <title>Giant polyketide synthase enzymes in the biosynthesis of giant marine polyether toxins.</title>
        <authorList>
            <person name="Fallon T.R."/>
            <person name="Shende V.V."/>
            <person name="Wierzbicki I.H."/>
            <person name="Pendleton A.L."/>
            <person name="Watervoot N.F."/>
            <person name="Auber R.P."/>
            <person name="Gonzalez D.J."/>
            <person name="Wisecaver J.H."/>
            <person name="Moore B.S."/>
        </authorList>
    </citation>
    <scope>NUCLEOTIDE SEQUENCE [LARGE SCALE GENOMIC DNA]</scope>
    <source>
        <strain evidence="2 3">12B1</strain>
    </source>
</reference>
<evidence type="ECO:0000259" key="1">
    <source>
        <dbReference type="Pfam" id="PF13475"/>
    </source>
</evidence>
<sequence length="506" mass="57044">MSDLLRAWCDGRKLLALRLTLDRMTPEERSKLLEKIDLLCRIKRIPGYARFLAAVCQNGMALRYGPDSLRDDLYIVLSAVRRSPNAIHYASPKMQACRRVMLAAVSRDGTVLRFLPSRSDRDVVLAAVRQNGLAIQYADRELRLDKDVVLAANVLAIRYADRELRLDKDVVLAAVRQNVLAIRYADRELRLDKDVVLAAVRQNVLAIRYADRELRLDKDVVLAAVRQNGLAILYADRELQLDKDVVLAAVRQDGLAIRFAGGELQRDKDVVLAAVSSDGEAVRYARYRDGDIWRAAVSTTGAALRWLWRRNQIGSMLMHDLHHADEATHERAIREVELAAVQSDGCALQYVRTNGKADRDVVLAAVRRDGRALQYASPELRADHLVVSTAARCSGVQVVFFLSDAQRWDPRLSPWLRLSPRACAWRRVRGAIWRAAIVAFWRHKTHLPHHATMLHGMAALTELLSPVPLGIDARVRSKCEHADTIDLQHEMGGWWSGTLKDAFVSF</sequence>
<gene>
    <name evidence="2" type="ORF">AB1Y20_013848</name>
</gene>
<feature type="domain" description="DUF4116" evidence="1">
    <location>
        <begin position="120"/>
        <end position="152"/>
    </location>
</feature>
<dbReference type="InterPro" id="IPR025197">
    <property type="entry name" value="DUF4116"/>
</dbReference>
<keyword evidence="3" id="KW-1185">Reference proteome</keyword>
<dbReference type="AlphaFoldDB" id="A0AB34IHL4"/>
<accession>A0AB34IHL4</accession>
<dbReference type="Pfam" id="PF13475">
    <property type="entry name" value="DUF4116"/>
    <property type="match status" value="6"/>
</dbReference>
<feature type="domain" description="DUF4116" evidence="1">
    <location>
        <begin position="74"/>
        <end position="116"/>
    </location>
</feature>
<name>A0AB34IHL4_PRYPA</name>
<comment type="caution">
    <text evidence="2">The sequence shown here is derived from an EMBL/GenBank/DDBJ whole genome shotgun (WGS) entry which is preliminary data.</text>
</comment>
<feature type="domain" description="DUF4116" evidence="1">
    <location>
        <begin position="192"/>
        <end position="240"/>
    </location>
</feature>
<dbReference type="Proteomes" id="UP001515480">
    <property type="component" value="Unassembled WGS sequence"/>
</dbReference>
<dbReference type="EMBL" id="JBGBPQ010000027">
    <property type="protein sequence ID" value="KAL1498527.1"/>
    <property type="molecule type" value="Genomic_DNA"/>
</dbReference>
<feature type="domain" description="DUF4116" evidence="1">
    <location>
        <begin position="155"/>
        <end position="190"/>
    </location>
</feature>
<evidence type="ECO:0000313" key="3">
    <source>
        <dbReference type="Proteomes" id="UP001515480"/>
    </source>
</evidence>
<feature type="domain" description="DUF4116" evidence="1">
    <location>
        <begin position="242"/>
        <end position="286"/>
    </location>
</feature>